<evidence type="ECO:0000256" key="3">
    <source>
        <dbReference type="ARBA" id="ARBA00022692"/>
    </source>
</evidence>
<evidence type="ECO:0000256" key="2">
    <source>
        <dbReference type="ARBA" id="ARBA00022475"/>
    </source>
</evidence>
<organism evidence="7 8">
    <name type="scientific">Nocardia cerradoensis</name>
    <dbReference type="NCBI Taxonomy" id="85688"/>
    <lineage>
        <taxon>Bacteria</taxon>
        <taxon>Bacillati</taxon>
        <taxon>Actinomycetota</taxon>
        <taxon>Actinomycetes</taxon>
        <taxon>Mycobacteriales</taxon>
        <taxon>Nocardiaceae</taxon>
        <taxon>Nocardia</taxon>
    </lineage>
</organism>
<evidence type="ECO:0000313" key="7">
    <source>
        <dbReference type="EMBL" id="OXR43660.1"/>
    </source>
</evidence>
<feature type="transmembrane region" description="Helical" evidence="6">
    <location>
        <begin position="44"/>
        <end position="65"/>
    </location>
</feature>
<accession>A0A231H4B3</accession>
<evidence type="ECO:0000256" key="4">
    <source>
        <dbReference type="ARBA" id="ARBA00022989"/>
    </source>
</evidence>
<proteinExistence type="predicted"/>
<keyword evidence="8" id="KW-1185">Reference proteome</keyword>
<dbReference type="Pfam" id="PF03626">
    <property type="entry name" value="COX4_pro"/>
    <property type="match status" value="1"/>
</dbReference>
<keyword evidence="3 6" id="KW-0812">Transmembrane</keyword>
<dbReference type="EMBL" id="NGAF01000009">
    <property type="protein sequence ID" value="OXR43660.1"/>
    <property type="molecule type" value="Genomic_DNA"/>
</dbReference>
<dbReference type="InterPro" id="IPR005171">
    <property type="entry name" value="Cyt_c_oxidase_su4_prok"/>
</dbReference>
<evidence type="ECO:0000256" key="1">
    <source>
        <dbReference type="ARBA" id="ARBA00004651"/>
    </source>
</evidence>
<sequence length="95" mass="10507">MNIRAAEQVSVYRLAFFYVWLGLIAVTCLSFWLGIGHRASSAEVVNIVVIAVACLKIRFIGLYFMDLKDAPRGLRSIFESYCIGIGSALIALSFV</sequence>
<evidence type="ECO:0008006" key="9">
    <source>
        <dbReference type="Google" id="ProtNLM"/>
    </source>
</evidence>
<feature type="transmembrane region" description="Helical" evidence="6">
    <location>
        <begin position="77"/>
        <end position="94"/>
    </location>
</feature>
<keyword evidence="4 6" id="KW-1133">Transmembrane helix</keyword>
<comment type="caution">
    <text evidence="7">The sequence shown here is derived from an EMBL/GenBank/DDBJ whole genome shotgun (WGS) entry which is preliminary data.</text>
</comment>
<keyword evidence="5 6" id="KW-0472">Membrane</keyword>
<keyword evidence="2" id="KW-1003">Cell membrane</keyword>
<dbReference type="GO" id="GO:0005886">
    <property type="term" value="C:plasma membrane"/>
    <property type="evidence" value="ECO:0007669"/>
    <property type="project" value="UniProtKB-SubCell"/>
</dbReference>
<dbReference type="Proteomes" id="UP000215506">
    <property type="component" value="Unassembled WGS sequence"/>
</dbReference>
<evidence type="ECO:0000256" key="6">
    <source>
        <dbReference type="SAM" id="Phobius"/>
    </source>
</evidence>
<comment type="subcellular location">
    <subcellularLocation>
        <location evidence="1">Cell membrane</location>
        <topology evidence="1">Multi-pass membrane protein</topology>
    </subcellularLocation>
</comment>
<dbReference type="RefSeq" id="WP_094026412.1">
    <property type="nucleotide sequence ID" value="NZ_NGAF01000009.1"/>
</dbReference>
<evidence type="ECO:0000256" key="5">
    <source>
        <dbReference type="ARBA" id="ARBA00023136"/>
    </source>
</evidence>
<reference evidence="7 8" key="1">
    <citation type="submission" date="2017-07" db="EMBL/GenBank/DDBJ databases">
        <title>First draft Genome Sequence of Nocardia cerradoensis isolated from human infection.</title>
        <authorList>
            <person name="Carrasco G."/>
        </authorList>
    </citation>
    <scope>NUCLEOTIDE SEQUENCE [LARGE SCALE GENOMIC DNA]</scope>
    <source>
        <strain evidence="7 8">CNM20130759</strain>
    </source>
</reference>
<gene>
    <name evidence="7" type="ORF">B7C42_04528</name>
</gene>
<feature type="transmembrane region" description="Helical" evidence="6">
    <location>
        <begin position="12"/>
        <end position="32"/>
    </location>
</feature>
<protein>
    <recommendedName>
        <fullName evidence="9">Prokaryotic cytochrome C oxidase subunit IV family protein</fullName>
    </recommendedName>
</protein>
<name>A0A231H4B3_9NOCA</name>
<evidence type="ECO:0000313" key="8">
    <source>
        <dbReference type="Proteomes" id="UP000215506"/>
    </source>
</evidence>
<dbReference type="AlphaFoldDB" id="A0A231H4B3"/>